<feature type="transmembrane region" description="Helical" evidence="2">
    <location>
        <begin position="79"/>
        <end position="98"/>
    </location>
</feature>
<dbReference type="Pfam" id="PF00115">
    <property type="entry name" value="COX1"/>
    <property type="match status" value="1"/>
</dbReference>
<dbReference type="GO" id="GO:0004129">
    <property type="term" value="F:cytochrome-c oxidase activity"/>
    <property type="evidence" value="ECO:0007669"/>
    <property type="project" value="InterPro"/>
</dbReference>
<keyword evidence="1" id="KW-0679">Respiratory chain</keyword>
<keyword evidence="2" id="KW-0472">Membrane</keyword>
<feature type="transmembrane region" description="Helical" evidence="2">
    <location>
        <begin position="355"/>
        <end position="378"/>
    </location>
</feature>
<keyword evidence="2" id="KW-0812">Transmembrane</keyword>
<keyword evidence="5" id="KW-1185">Reference proteome</keyword>
<feature type="transmembrane region" description="Helical" evidence="2">
    <location>
        <begin position="178"/>
        <end position="196"/>
    </location>
</feature>
<feature type="domain" description="Cytochrome oxidase subunit I profile" evidence="3">
    <location>
        <begin position="38"/>
        <end position="415"/>
    </location>
</feature>
<sequence length="493" mass="53856">MQTTPSSADLDLQADNLRRAAIDKSVKGPVLFLFLNGAFWLMASTILGVLAAIKLVSPSFLGDCQFLQFGRLQPTHINALVYGWGIQAGLGVMLWIMARRSGQELKGGKSLLYVAGVFWNIAVTLGLLGILLGGSTSMQWLEMPRFVWPILLGSFLVFAWPMAVMFGKAFRPEGFMVSTWYILGACFWFPWIFLTANVCLHCIPSLGALAAGINAWYVHGVIFLFFTPVAIGSAYYFIPKITGRPIASAELAKLGFWGLAVLAGWTGMQTYMGGPLPSWMPSIGALTGTLLLIPVGVVGLNHHLTTLGSHSLVATSPTLRFTFLGSLLLPITGVIFALLSNYSTGVNLQFTHAGYGFQIIAIYGFFSMCVFGAIYYIVPRLAGCEWLSVRLIRNHFWFSTYGIGAIVVTSLVAGLQQGGDLNNPEMWDQDFMQLALNSRPYMVARAISWALITWSNVWFLIHLMLMVAGLGRRSSAPTLLHSAHDDTPHAAHA</sequence>
<feature type="transmembrane region" description="Helical" evidence="2">
    <location>
        <begin position="321"/>
        <end position="343"/>
    </location>
</feature>
<dbReference type="GO" id="GO:0016020">
    <property type="term" value="C:membrane"/>
    <property type="evidence" value="ECO:0007669"/>
    <property type="project" value="InterPro"/>
</dbReference>
<reference evidence="4 5" key="1">
    <citation type="submission" date="2019-07" db="EMBL/GenBank/DDBJ databases">
        <title>Whole genome shotgun sequence of Brevifollis gellanilyticus NBRC 108608.</title>
        <authorList>
            <person name="Hosoyama A."/>
            <person name="Uohara A."/>
            <person name="Ohji S."/>
            <person name="Ichikawa N."/>
        </authorList>
    </citation>
    <scope>NUCLEOTIDE SEQUENCE [LARGE SCALE GENOMIC DNA]</scope>
    <source>
        <strain evidence="4 5">NBRC 108608</strain>
    </source>
</reference>
<feature type="transmembrane region" description="Helical" evidence="2">
    <location>
        <begin position="250"/>
        <end position="267"/>
    </location>
</feature>
<dbReference type="InterPro" id="IPR023616">
    <property type="entry name" value="Cyt_c_oxase-like_su1_dom"/>
</dbReference>
<proteinExistence type="predicted"/>
<comment type="caution">
    <text evidence="4">The sequence shown here is derived from an EMBL/GenBank/DDBJ whole genome shotgun (WGS) entry which is preliminary data.</text>
</comment>
<dbReference type="Proteomes" id="UP000321577">
    <property type="component" value="Unassembled WGS sequence"/>
</dbReference>
<evidence type="ECO:0000313" key="4">
    <source>
        <dbReference type="EMBL" id="GEP44217.1"/>
    </source>
</evidence>
<dbReference type="Gene3D" id="1.20.210.10">
    <property type="entry name" value="Cytochrome c oxidase-like, subunit I domain"/>
    <property type="match status" value="1"/>
</dbReference>
<keyword evidence="2" id="KW-1133">Transmembrane helix</keyword>
<dbReference type="GO" id="GO:0020037">
    <property type="term" value="F:heme binding"/>
    <property type="evidence" value="ECO:0007669"/>
    <property type="project" value="InterPro"/>
</dbReference>
<feature type="transmembrane region" description="Helical" evidence="2">
    <location>
        <begin position="146"/>
        <end position="166"/>
    </location>
</feature>
<feature type="transmembrane region" description="Helical" evidence="2">
    <location>
        <begin position="216"/>
        <end position="238"/>
    </location>
</feature>
<dbReference type="EMBL" id="BKAG01000026">
    <property type="protein sequence ID" value="GEP44217.1"/>
    <property type="molecule type" value="Genomic_DNA"/>
</dbReference>
<feature type="transmembrane region" description="Helical" evidence="2">
    <location>
        <begin position="398"/>
        <end position="416"/>
    </location>
</feature>
<protein>
    <submittedName>
        <fullName evidence="4">Membrane protein</fullName>
    </submittedName>
</protein>
<evidence type="ECO:0000256" key="1">
    <source>
        <dbReference type="ARBA" id="ARBA00022660"/>
    </source>
</evidence>
<keyword evidence="1" id="KW-0249">Electron transport</keyword>
<dbReference type="AlphaFoldDB" id="A0A512MBV3"/>
<dbReference type="OrthoDB" id="9764568at2"/>
<feature type="transmembrane region" description="Helical" evidence="2">
    <location>
        <begin position="279"/>
        <end position="300"/>
    </location>
</feature>
<evidence type="ECO:0000259" key="3">
    <source>
        <dbReference type="PROSITE" id="PS50855"/>
    </source>
</evidence>
<accession>A0A512MBV3</accession>
<feature type="transmembrane region" description="Helical" evidence="2">
    <location>
        <begin position="30"/>
        <end position="53"/>
    </location>
</feature>
<dbReference type="InterPro" id="IPR036927">
    <property type="entry name" value="Cyt_c_oxase-like_su1_sf"/>
</dbReference>
<name>A0A512MBV3_9BACT</name>
<dbReference type="SUPFAM" id="SSF81442">
    <property type="entry name" value="Cytochrome c oxidase subunit I-like"/>
    <property type="match status" value="1"/>
</dbReference>
<keyword evidence="1" id="KW-0813">Transport</keyword>
<dbReference type="InterPro" id="IPR000883">
    <property type="entry name" value="Cyt_C_Oxase_1"/>
</dbReference>
<evidence type="ECO:0000313" key="5">
    <source>
        <dbReference type="Proteomes" id="UP000321577"/>
    </source>
</evidence>
<dbReference type="PROSITE" id="PS50855">
    <property type="entry name" value="COX1"/>
    <property type="match status" value="1"/>
</dbReference>
<dbReference type="GO" id="GO:0009060">
    <property type="term" value="P:aerobic respiration"/>
    <property type="evidence" value="ECO:0007669"/>
    <property type="project" value="InterPro"/>
</dbReference>
<gene>
    <name evidence="4" type="ORF">BGE01nite_35080</name>
</gene>
<feature type="transmembrane region" description="Helical" evidence="2">
    <location>
        <begin position="110"/>
        <end position="134"/>
    </location>
</feature>
<dbReference type="RefSeq" id="WP_146851958.1">
    <property type="nucleotide sequence ID" value="NZ_BKAG01000026.1"/>
</dbReference>
<evidence type="ECO:0000256" key="2">
    <source>
        <dbReference type="SAM" id="Phobius"/>
    </source>
</evidence>
<feature type="transmembrane region" description="Helical" evidence="2">
    <location>
        <begin position="446"/>
        <end position="470"/>
    </location>
</feature>
<organism evidence="4 5">
    <name type="scientific">Brevifollis gellanilyticus</name>
    <dbReference type="NCBI Taxonomy" id="748831"/>
    <lineage>
        <taxon>Bacteria</taxon>
        <taxon>Pseudomonadati</taxon>
        <taxon>Verrucomicrobiota</taxon>
        <taxon>Verrucomicrobiia</taxon>
        <taxon>Verrucomicrobiales</taxon>
        <taxon>Verrucomicrobiaceae</taxon>
    </lineage>
</organism>